<dbReference type="PANTHER" id="PTHR43381:SF4">
    <property type="entry name" value="EUKARYOTIC TRANSLATION INITIATION FACTOR 5B"/>
    <property type="match status" value="1"/>
</dbReference>
<dbReference type="SUPFAM" id="SSF52540">
    <property type="entry name" value="P-loop containing nucleoside triphosphate hydrolases"/>
    <property type="match status" value="1"/>
</dbReference>
<dbReference type="GO" id="GO:0005525">
    <property type="term" value="F:GTP binding"/>
    <property type="evidence" value="ECO:0007669"/>
    <property type="project" value="UniProtKB-KW"/>
</dbReference>
<keyword evidence="2 7" id="KW-0396">Initiation factor</keyword>
<dbReference type="Gene3D" id="3.40.50.300">
    <property type="entry name" value="P-loop containing nucleotide triphosphate hydrolases"/>
    <property type="match status" value="1"/>
</dbReference>
<sequence>MLKPRPPIVTILGHVDHGKTTLLDSLRKSNVAVREAGGITQSIGASVVTTKDGRRITFIDTPGHAAFAQMRSRGASACDIAVLIVAADDGVKPQTKEAIEIILKENIPFIVCLTKTDLQSADPDSAKDQLEKAGVLLEEKGGKIPYLEVSAKKDEGLEGLLEMILLLSDMNEIKADPDGSLDAFVVETKRDNRGSMASIVVMNGRLKVGEKILIDGVATRVRGLFDHTNNSVKEIFPGEPALILGFDKMPAIGAKICGLEGAAQNISNDSNTGNVVENKKDAGDVKLNLVIKSQSSGCLEALLSSIPEGVHIISSGVGEIIEADIFAAKSAKNCRLFAFEVKVPVGISKLADTEGVKIESFDIIYKLIERLDEILKEGVEEILGKAEIIAVFPFENRKVAGCKVVQGKIGKDTILKLIRNEIVLGEVKATSMKKEKKDITEAKQGEEFGVIFQPQLDFVAGDMVVSVRR</sequence>
<dbReference type="Gene3D" id="3.40.50.10050">
    <property type="entry name" value="Translation initiation factor IF- 2, domain 3"/>
    <property type="match status" value="1"/>
</dbReference>
<feature type="domain" description="Tr-type G" evidence="6">
    <location>
        <begin position="4"/>
        <end position="178"/>
    </location>
</feature>
<dbReference type="InterPro" id="IPR015760">
    <property type="entry name" value="TIF_IF2"/>
</dbReference>
<dbReference type="SUPFAM" id="SSF50447">
    <property type="entry name" value="Translation proteins"/>
    <property type="match status" value="2"/>
</dbReference>
<dbReference type="CDD" id="cd01887">
    <property type="entry name" value="IF2_eIF5B"/>
    <property type="match status" value="1"/>
</dbReference>
<dbReference type="FunFam" id="3.40.50.300:FF:000019">
    <property type="entry name" value="Translation initiation factor IF-2"/>
    <property type="match status" value="1"/>
</dbReference>
<dbReference type="Proteomes" id="UP000034231">
    <property type="component" value="Unassembled WGS sequence"/>
</dbReference>
<dbReference type="Gene3D" id="2.40.30.10">
    <property type="entry name" value="Translation factors"/>
    <property type="match status" value="2"/>
</dbReference>
<keyword evidence="5" id="KW-0342">GTP-binding</keyword>
<dbReference type="NCBIfam" id="TIGR00231">
    <property type="entry name" value="small_GTP"/>
    <property type="match status" value="1"/>
</dbReference>
<dbReference type="PANTHER" id="PTHR43381">
    <property type="entry name" value="TRANSLATION INITIATION FACTOR IF-2-RELATED"/>
    <property type="match status" value="1"/>
</dbReference>
<reference evidence="7 8" key="1">
    <citation type="journal article" date="2015" name="Nature">
        <title>rRNA introns, odd ribosomes, and small enigmatic genomes across a large radiation of phyla.</title>
        <authorList>
            <person name="Brown C.T."/>
            <person name="Hug L.A."/>
            <person name="Thomas B.C."/>
            <person name="Sharon I."/>
            <person name="Castelle C.J."/>
            <person name="Singh A."/>
            <person name="Wilkins M.J."/>
            <person name="Williams K.H."/>
            <person name="Banfield J.F."/>
        </authorList>
    </citation>
    <scope>NUCLEOTIDE SEQUENCE [LARGE SCALE GENOMIC DNA]</scope>
</reference>
<dbReference type="InterPro" id="IPR000795">
    <property type="entry name" value="T_Tr_GTP-bd_dom"/>
</dbReference>
<dbReference type="InterPro" id="IPR053905">
    <property type="entry name" value="EF-G-like_DII"/>
</dbReference>
<name>A0A0G0HZ69_9BACT</name>
<evidence type="ECO:0000313" key="7">
    <source>
        <dbReference type="EMBL" id="KKQ48393.1"/>
    </source>
</evidence>
<comment type="caution">
    <text evidence="7">The sequence shown here is derived from an EMBL/GenBank/DDBJ whole genome shotgun (WGS) entry which is preliminary data.</text>
</comment>
<dbReference type="InterPro" id="IPR036925">
    <property type="entry name" value="TIF_IF2_dom3_sf"/>
</dbReference>
<dbReference type="GO" id="GO:0003924">
    <property type="term" value="F:GTPase activity"/>
    <property type="evidence" value="ECO:0007669"/>
    <property type="project" value="InterPro"/>
</dbReference>
<dbReference type="Pfam" id="PF22042">
    <property type="entry name" value="EF-G_D2"/>
    <property type="match status" value="1"/>
</dbReference>
<evidence type="ECO:0000256" key="3">
    <source>
        <dbReference type="ARBA" id="ARBA00022741"/>
    </source>
</evidence>
<dbReference type="GO" id="GO:0003743">
    <property type="term" value="F:translation initiation factor activity"/>
    <property type="evidence" value="ECO:0007669"/>
    <property type="project" value="UniProtKB-KW"/>
</dbReference>
<dbReference type="Pfam" id="PF11987">
    <property type="entry name" value="IF-2"/>
    <property type="match status" value="1"/>
</dbReference>
<evidence type="ECO:0000259" key="6">
    <source>
        <dbReference type="PROSITE" id="PS51722"/>
    </source>
</evidence>
<protein>
    <submittedName>
        <fullName evidence="7">Translation initiation factor IF-2</fullName>
    </submittedName>
</protein>
<dbReference type="SUPFAM" id="SSF52156">
    <property type="entry name" value="Initiation factor IF2/eIF5b, domain 3"/>
    <property type="match status" value="1"/>
</dbReference>
<evidence type="ECO:0000256" key="4">
    <source>
        <dbReference type="ARBA" id="ARBA00022917"/>
    </source>
</evidence>
<keyword evidence="4" id="KW-0648">Protein biosynthesis</keyword>
<keyword evidence="3" id="KW-0547">Nucleotide-binding</keyword>
<dbReference type="Pfam" id="PF00009">
    <property type="entry name" value="GTP_EFTU"/>
    <property type="match status" value="1"/>
</dbReference>
<dbReference type="EMBL" id="LBTX01000034">
    <property type="protein sequence ID" value="KKQ48393.1"/>
    <property type="molecule type" value="Genomic_DNA"/>
</dbReference>
<organism evidence="7 8">
    <name type="scientific">Candidatus Shapirobacteria bacterium GW2011_GWE1_38_10</name>
    <dbReference type="NCBI Taxonomy" id="1618488"/>
    <lineage>
        <taxon>Bacteria</taxon>
        <taxon>Candidatus Shapironibacteriota</taxon>
    </lineage>
</organism>
<evidence type="ECO:0000256" key="1">
    <source>
        <dbReference type="ARBA" id="ARBA00007733"/>
    </source>
</evidence>
<dbReference type="InterPro" id="IPR027417">
    <property type="entry name" value="P-loop_NTPase"/>
</dbReference>
<dbReference type="InterPro" id="IPR023115">
    <property type="entry name" value="TIF_IF2_dom3"/>
</dbReference>
<comment type="similarity">
    <text evidence="1">Belongs to the TRAFAC class translation factor GTPase superfamily. Classic translation factor GTPase family. IF-2 subfamily.</text>
</comment>
<dbReference type="InterPro" id="IPR009000">
    <property type="entry name" value="Transl_B-barrel_sf"/>
</dbReference>
<accession>A0A0G0HZ69</accession>
<dbReference type="AlphaFoldDB" id="A0A0G0HZ69"/>
<dbReference type="InterPro" id="IPR005225">
    <property type="entry name" value="Small_GTP-bd"/>
</dbReference>
<gene>
    <name evidence="7" type="ORF">US68_C0034G0003</name>
</gene>
<dbReference type="PATRIC" id="fig|1618488.3.peg.1028"/>
<evidence type="ECO:0000313" key="8">
    <source>
        <dbReference type="Proteomes" id="UP000034231"/>
    </source>
</evidence>
<proteinExistence type="inferred from homology"/>
<evidence type="ECO:0000256" key="2">
    <source>
        <dbReference type="ARBA" id="ARBA00022540"/>
    </source>
</evidence>
<evidence type="ECO:0000256" key="5">
    <source>
        <dbReference type="ARBA" id="ARBA00023134"/>
    </source>
</evidence>
<dbReference type="PROSITE" id="PS51722">
    <property type="entry name" value="G_TR_2"/>
    <property type="match status" value="1"/>
</dbReference>
<dbReference type="GO" id="GO:0005737">
    <property type="term" value="C:cytoplasm"/>
    <property type="evidence" value="ECO:0007669"/>
    <property type="project" value="TreeGrafter"/>
</dbReference>